<reference evidence="9" key="1">
    <citation type="submission" date="2024-07" db="EMBL/GenBank/DDBJ databases">
        <title>Two chromosome-level genome assemblies of Korean endemic species Abeliophyllum distichum and Forsythia ovata (Oleaceae).</title>
        <authorList>
            <person name="Jang H."/>
        </authorList>
    </citation>
    <scope>NUCLEOTIDE SEQUENCE [LARGE SCALE GENOMIC DNA]</scope>
</reference>
<proteinExistence type="inferred from homology"/>
<comment type="function">
    <text evidence="6">Required for the assembly of the V0 complex of the vacuolar ATPase (V-ATPase) in the endoplasmic reticulum.</text>
</comment>
<protein>
    <recommendedName>
        <fullName evidence="6">Vacuolar ATPase assembly integral membrane protein VMA21 homolog</fullName>
    </recommendedName>
</protein>
<dbReference type="InterPro" id="IPR032675">
    <property type="entry name" value="LRR_dom_sf"/>
</dbReference>
<sequence length="484" mass="55062">MLGVVNKFFIASMLMWTVPLAILYVFNHNLFPGSTELSPYSMTLLSGFLAVISVNVVIAFYICMAMKEPSDKHEPDPKFVADAKASITQPEPNEADSSSDHWYGDDVVQLQTDVASQNANQCQAHVTKGTDISGFTSYVNHVLDRREDSIVTSFRLSVYKDVDPSFFEKCISYAAQHKVQNLRVRVCTKCKSVILPGLLLNSPCLRILRLNNGTCWSMELPKSLALPNLKILRLKNFVFSDSNYNGEIFVGCPNLETLVLNKCLIKPLDKLKVLEVNCLKLEHLEIRYWRSPWRCFDECMINVTAPRLDTFLFQGHLVKVNFKESLFCLDKASIDLFYPMSCAMVDTYERRQRMSKTFISMLGRLCNVKSLSLSVKTIEVLSVVSDLRECAPPTFENLRYIRFTVENKHTEMCIPINELAQLLKSAKSDYLILRDPKVSKIWKTKPMRNTSSIAIRARVMSYLLESCPCAENLIAELPKVSTDY</sequence>
<dbReference type="GO" id="GO:0070072">
    <property type="term" value="P:vacuolar proton-transporting V-type ATPase complex assembly"/>
    <property type="evidence" value="ECO:0007669"/>
    <property type="project" value="UniProtKB-UniRule"/>
</dbReference>
<keyword evidence="1 6" id="KW-0812">Transmembrane</keyword>
<dbReference type="Proteomes" id="UP001604336">
    <property type="component" value="Unassembled WGS sequence"/>
</dbReference>
<evidence type="ECO:0000256" key="1">
    <source>
        <dbReference type="ARBA" id="ARBA00022692"/>
    </source>
</evidence>
<evidence type="ECO:0000256" key="5">
    <source>
        <dbReference type="ARBA" id="ARBA00023329"/>
    </source>
</evidence>
<evidence type="ECO:0000313" key="9">
    <source>
        <dbReference type="Proteomes" id="UP001604336"/>
    </source>
</evidence>
<name>A0ABD1TKM9_9LAMI</name>
<keyword evidence="3 6" id="KW-1133">Transmembrane helix</keyword>
<keyword evidence="2 6" id="KW-0256">Endoplasmic reticulum</keyword>
<dbReference type="PANTHER" id="PTHR31792">
    <property type="entry name" value="VACUOLAR ATPASE ASSEMBLY INTEGRAL MEMBRANE PROTEIN VMA21"/>
    <property type="match status" value="1"/>
</dbReference>
<keyword evidence="4 6" id="KW-0472">Membrane</keyword>
<dbReference type="SUPFAM" id="SSF52047">
    <property type="entry name" value="RNI-like"/>
    <property type="match status" value="1"/>
</dbReference>
<dbReference type="Gene3D" id="3.80.10.10">
    <property type="entry name" value="Ribonuclease Inhibitor"/>
    <property type="match status" value="1"/>
</dbReference>
<dbReference type="GO" id="GO:0012507">
    <property type="term" value="C:ER to Golgi transport vesicle membrane"/>
    <property type="evidence" value="ECO:0007669"/>
    <property type="project" value="UniProtKB-SubCell"/>
</dbReference>
<feature type="domain" description="F-box/LRR-repeat protein 15/At3g58940/PEG3-like LRR" evidence="7">
    <location>
        <begin position="171"/>
        <end position="318"/>
    </location>
</feature>
<comment type="subcellular location">
    <subcellularLocation>
        <location evidence="6">Endoplasmic reticulum membrane</location>
        <topology evidence="6">Multi-pass membrane protein</topology>
    </subcellularLocation>
    <subcellularLocation>
        <location evidence="6">Endoplasmic reticulum-Golgi intermediate compartment membrane</location>
        <topology evidence="6">Multi-pass membrane protein</topology>
    </subcellularLocation>
    <subcellularLocation>
        <location evidence="6">Cytoplasmic vesicle</location>
        <location evidence="6">COPII-coated vesicle membrane</location>
        <topology evidence="6">Multi-pass membrane protein</topology>
    </subcellularLocation>
</comment>
<keyword evidence="9" id="KW-1185">Reference proteome</keyword>
<evidence type="ECO:0000256" key="6">
    <source>
        <dbReference type="HAMAP-Rule" id="MF_03058"/>
    </source>
</evidence>
<evidence type="ECO:0000256" key="4">
    <source>
        <dbReference type="ARBA" id="ARBA00023136"/>
    </source>
</evidence>
<evidence type="ECO:0000256" key="3">
    <source>
        <dbReference type="ARBA" id="ARBA00022989"/>
    </source>
</evidence>
<comment type="caution">
    <text evidence="8">The sequence shown here is derived from an EMBL/GenBank/DDBJ whole genome shotgun (WGS) entry which is preliminary data.</text>
</comment>
<dbReference type="InterPro" id="IPR055411">
    <property type="entry name" value="LRR_FXL15/At3g58940/PEG3-like"/>
</dbReference>
<feature type="transmembrane region" description="Helical" evidence="6">
    <location>
        <begin position="7"/>
        <end position="26"/>
    </location>
</feature>
<dbReference type="AlphaFoldDB" id="A0ABD1TKM9"/>
<dbReference type="HAMAP" id="MF_03058">
    <property type="entry name" value="VMA21"/>
    <property type="match status" value="1"/>
</dbReference>
<dbReference type="GO" id="GO:0005789">
    <property type="term" value="C:endoplasmic reticulum membrane"/>
    <property type="evidence" value="ECO:0007669"/>
    <property type="project" value="UniProtKB-SubCell"/>
</dbReference>
<dbReference type="Pfam" id="PF24758">
    <property type="entry name" value="LRR_At5g56370"/>
    <property type="match status" value="1"/>
</dbReference>
<evidence type="ECO:0000313" key="8">
    <source>
        <dbReference type="EMBL" id="KAL2513286.1"/>
    </source>
</evidence>
<organism evidence="8 9">
    <name type="scientific">Abeliophyllum distichum</name>
    <dbReference type="NCBI Taxonomy" id="126358"/>
    <lineage>
        <taxon>Eukaryota</taxon>
        <taxon>Viridiplantae</taxon>
        <taxon>Streptophyta</taxon>
        <taxon>Embryophyta</taxon>
        <taxon>Tracheophyta</taxon>
        <taxon>Spermatophyta</taxon>
        <taxon>Magnoliopsida</taxon>
        <taxon>eudicotyledons</taxon>
        <taxon>Gunneridae</taxon>
        <taxon>Pentapetalae</taxon>
        <taxon>asterids</taxon>
        <taxon>lamiids</taxon>
        <taxon>Lamiales</taxon>
        <taxon>Oleaceae</taxon>
        <taxon>Forsythieae</taxon>
        <taxon>Abeliophyllum</taxon>
    </lineage>
</organism>
<dbReference type="GO" id="GO:0033116">
    <property type="term" value="C:endoplasmic reticulum-Golgi intermediate compartment membrane"/>
    <property type="evidence" value="ECO:0007669"/>
    <property type="project" value="UniProtKB-SubCell"/>
</dbReference>
<keyword evidence="5 6" id="KW-0968">Cytoplasmic vesicle</keyword>
<dbReference type="EMBL" id="JBFOLK010000005">
    <property type="protein sequence ID" value="KAL2513286.1"/>
    <property type="molecule type" value="Genomic_DNA"/>
</dbReference>
<dbReference type="InterPro" id="IPR019013">
    <property type="entry name" value="Vma21"/>
</dbReference>
<comment type="similarity">
    <text evidence="6">Belongs to the VMA21 family.</text>
</comment>
<feature type="transmembrane region" description="Helical" evidence="6">
    <location>
        <begin position="38"/>
        <end position="63"/>
    </location>
</feature>
<evidence type="ECO:0000259" key="7">
    <source>
        <dbReference type="Pfam" id="PF24758"/>
    </source>
</evidence>
<dbReference type="PANTHER" id="PTHR31792:SF3">
    <property type="entry name" value="VACUOLAR ATPASE ASSEMBLY INTEGRAL MEMBRANE PROTEIN VMA21"/>
    <property type="match status" value="1"/>
</dbReference>
<gene>
    <name evidence="8" type="ORF">Adt_18886</name>
</gene>
<evidence type="ECO:0000256" key="2">
    <source>
        <dbReference type="ARBA" id="ARBA00022824"/>
    </source>
</evidence>
<accession>A0ABD1TKM9</accession>
<dbReference type="Pfam" id="PF09446">
    <property type="entry name" value="VMA21"/>
    <property type="match status" value="1"/>
</dbReference>